<name>A0ABS2E4I1_9FIRM</name>
<keyword evidence="3" id="KW-0812">Transmembrane</keyword>
<gene>
    <name evidence="5" type="ORF">H7U36_00270</name>
</gene>
<dbReference type="InterPro" id="IPR004843">
    <property type="entry name" value="Calcineurin-like_PHP"/>
</dbReference>
<dbReference type="PANTHER" id="PTHR31302">
    <property type="entry name" value="TRANSMEMBRANE PROTEIN WITH METALLOPHOSPHOESTERASE DOMAIN-RELATED"/>
    <property type="match status" value="1"/>
</dbReference>
<reference evidence="5 6" key="1">
    <citation type="journal article" date="2021" name="Sci. Rep.">
        <title>The distribution of antibiotic resistance genes in chicken gut microbiota commensals.</title>
        <authorList>
            <person name="Juricova H."/>
            <person name="Matiasovicova J."/>
            <person name="Kubasova T."/>
            <person name="Cejkova D."/>
            <person name="Rychlik I."/>
        </authorList>
    </citation>
    <scope>NUCLEOTIDE SEQUENCE [LARGE SCALE GENOMIC DNA]</scope>
    <source>
        <strain evidence="5 6">An773</strain>
    </source>
</reference>
<dbReference type="SUPFAM" id="SSF56300">
    <property type="entry name" value="Metallo-dependent phosphatases"/>
    <property type="match status" value="1"/>
</dbReference>
<evidence type="ECO:0000259" key="4">
    <source>
        <dbReference type="Pfam" id="PF00149"/>
    </source>
</evidence>
<evidence type="ECO:0000256" key="3">
    <source>
        <dbReference type="SAM" id="Phobius"/>
    </source>
</evidence>
<keyword evidence="1" id="KW-0479">Metal-binding</keyword>
<evidence type="ECO:0000313" key="6">
    <source>
        <dbReference type="Proteomes" id="UP000716906"/>
    </source>
</evidence>
<keyword evidence="2" id="KW-0378">Hydrolase</keyword>
<proteinExistence type="predicted"/>
<dbReference type="EMBL" id="JACLYY010000001">
    <property type="protein sequence ID" value="MBM6736544.1"/>
    <property type="molecule type" value="Genomic_DNA"/>
</dbReference>
<feature type="domain" description="Calcineurin-like phosphoesterase" evidence="4">
    <location>
        <begin position="54"/>
        <end position="225"/>
    </location>
</feature>
<keyword evidence="6" id="KW-1185">Reference proteome</keyword>
<dbReference type="PANTHER" id="PTHR31302:SF31">
    <property type="entry name" value="PHOSPHODIESTERASE YAEI"/>
    <property type="match status" value="1"/>
</dbReference>
<dbReference type="InterPro" id="IPR029052">
    <property type="entry name" value="Metallo-depent_PP-like"/>
</dbReference>
<accession>A0ABS2E4I1</accession>
<protein>
    <submittedName>
        <fullName evidence="5">Metallophosphoesterase</fullName>
    </submittedName>
</protein>
<comment type="caution">
    <text evidence="5">The sequence shown here is derived from an EMBL/GenBank/DDBJ whole genome shotgun (WGS) entry which is preliminary data.</text>
</comment>
<sequence length="289" mass="32868">MIRKIRKKKNKLWIYSRILYLTVIVGVCIWIYLSQYQLVVEKYTVISPKIQETIRVVQLSDLHNRSFGKDNEKLIKMVEELTPDIICMTGDMLNRNEESLDVVENLVKQLSDMAPVYFSYGNHEEDYEDYYQTSIRDKIEKAGATVLDNESIETVIGNTMINIGGASQYGMIEPRGDGDEYQFLKQYEESDDFKLLLCHIPAGMLLWRGLELWNVDLVLSGHEHGGQIIVPGIGGLYSQDEGFFPEYTEGIFTENGHTLILSRGLGSGNIVPRINNTSEIVCINLEPSA</sequence>
<evidence type="ECO:0000256" key="2">
    <source>
        <dbReference type="ARBA" id="ARBA00022801"/>
    </source>
</evidence>
<organism evidence="5 6">
    <name type="scientific">Faecalicatena fissicatena</name>
    <dbReference type="NCBI Taxonomy" id="290055"/>
    <lineage>
        <taxon>Bacteria</taxon>
        <taxon>Bacillati</taxon>
        <taxon>Bacillota</taxon>
        <taxon>Clostridia</taxon>
        <taxon>Lachnospirales</taxon>
        <taxon>Lachnospiraceae</taxon>
        <taxon>Faecalicatena</taxon>
    </lineage>
</organism>
<dbReference type="InterPro" id="IPR051158">
    <property type="entry name" value="Metallophosphoesterase_sf"/>
</dbReference>
<dbReference type="Gene3D" id="3.60.21.10">
    <property type="match status" value="1"/>
</dbReference>
<dbReference type="Pfam" id="PF00149">
    <property type="entry name" value="Metallophos"/>
    <property type="match status" value="1"/>
</dbReference>
<evidence type="ECO:0000313" key="5">
    <source>
        <dbReference type="EMBL" id="MBM6736544.1"/>
    </source>
</evidence>
<evidence type="ECO:0000256" key="1">
    <source>
        <dbReference type="ARBA" id="ARBA00022723"/>
    </source>
</evidence>
<dbReference type="RefSeq" id="WP_171031509.1">
    <property type="nucleotide sequence ID" value="NZ_JACLYY010000001.1"/>
</dbReference>
<feature type="transmembrane region" description="Helical" evidence="3">
    <location>
        <begin position="12"/>
        <end position="33"/>
    </location>
</feature>
<dbReference type="Proteomes" id="UP000716906">
    <property type="component" value="Unassembled WGS sequence"/>
</dbReference>
<keyword evidence="3" id="KW-0472">Membrane</keyword>
<keyword evidence="3" id="KW-1133">Transmembrane helix</keyword>